<dbReference type="EMBL" id="AP027142">
    <property type="protein sequence ID" value="BDV32794.1"/>
    <property type="molecule type" value="Genomic_DNA"/>
</dbReference>
<evidence type="ECO:0000313" key="6">
    <source>
        <dbReference type="EMBL" id="BDV32794.1"/>
    </source>
</evidence>
<dbReference type="SUPFAM" id="SSF46689">
    <property type="entry name" value="Homeodomain-like"/>
    <property type="match status" value="1"/>
</dbReference>
<feature type="domain" description="HTH tetR-type" evidence="5">
    <location>
        <begin position="3"/>
        <end position="63"/>
    </location>
</feature>
<dbReference type="Gene3D" id="1.10.357.10">
    <property type="entry name" value="Tetracycline Repressor, domain 2"/>
    <property type="match status" value="1"/>
</dbReference>
<evidence type="ECO:0000256" key="3">
    <source>
        <dbReference type="ARBA" id="ARBA00023163"/>
    </source>
</evidence>
<name>A0ABN6VC17_9HYPH</name>
<dbReference type="Pfam" id="PF00440">
    <property type="entry name" value="TetR_N"/>
    <property type="match status" value="1"/>
</dbReference>
<sequence length="185" mass="21372">MSRFKKEDWLALGAKLLAEEGPAALTIDRLTAAARRTRGSFYHHFEDRDAFLHAMMERWRTQVIEIAGKRYEAAQSQAEVRALMREQPFELDFRFEREIRRLAASEPIVREILNQVDCARIEGLACLLTHMRPDIDDPMSFAFVQYCAVVGAQWLLEDPDDPRLPAIRRTGNRLFGLSEPEEPVQ</sequence>
<keyword evidence="3" id="KW-0804">Transcription</keyword>
<proteinExistence type="predicted"/>
<organism evidence="6 7">
    <name type="scientific">Methylocystis iwaonis</name>
    <dbReference type="NCBI Taxonomy" id="2885079"/>
    <lineage>
        <taxon>Bacteria</taxon>
        <taxon>Pseudomonadati</taxon>
        <taxon>Pseudomonadota</taxon>
        <taxon>Alphaproteobacteria</taxon>
        <taxon>Hyphomicrobiales</taxon>
        <taxon>Methylocystaceae</taxon>
        <taxon>Methylocystis</taxon>
    </lineage>
</organism>
<dbReference type="InterPro" id="IPR009057">
    <property type="entry name" value="Homeodomain-like_sf"/>
</dbReference>
<feature type="DNA-binding region" description="H-T-H motif" evidence="4">
    <location>
        <begin position="26"/>
        <end position="45"/>
    </location>
</feature>
<keyword evidence="2 4" id="KW-0238">DNA-binding</keyword>
<dbReference type="Proteomes" id="UP001317629">
    <property type="component" value="Chromosome"/>
</dbReference>
<evidence type="ECO:0000259" key="5">
    <source>
        <dbReference type="PROSITE" id="PS50977"/>
    </source>
</evidence>
<dbReference type="RefSeq" id="WP_281930005.1">
    <property type="nucleotide sequence ID" value="NZ_AP027142.1"/>
</dbReference>
<reference evidence="6 7" key="1">
    <citation type="journal article" date="2023" name="Int. J. Syst. Evol. Microbiol.">
        <title>Methylocystis iwaonis sp. nov., a type II methane-oxidizing bacterium from surface soil of a rice paddy field in Japan, and emended description of the genus Methylocystis (ex Whittenbury et al. 1970) Bowman et al. 1993.</title>
        <authorList>
            <person name="Kaise H."/>
            <person name="Sawadogo J.B."/>
            <person name="Alam M.S."/>
            <person name="Ueno C."/>
            <person name="Dianou D."/>
            <person name="Shinjo R."/>
            <person name="Asakawa S."/>
        </authorList>
    </citation>
    <scope>NUCLEOTIDE SEQUENCE [LARGE SCALE GENOMIC DNA]</scope>
    <source>
        <strain evidence="6 7">SS37A-Re</strain>
    </source>
</reference>
<accession>A0ABN6VC17</accession>
<keyword evidence="7" id="KW-1185">Reference proteome</keyword>
<dbReference type="PANTHER" id="PTHR47506:SF1">
    <property type="entry name" value="HTH-TYPE TRANSCRIPTIONAL REGULATOR YJDC"/>
    <property type="match status" value="1"/>
</dbReference>
<evidence type="ECO:0000256" key="1">
    <source>
        <dbReference type="ARBA" id="ARBA00023015"/>
    </source>
</evidence>
<evidence type="ECO:0000256" key="2">
    <source>
        <dbReference type="ARBA" id="ARBA00023125"/>
    </source>
</evidence>
<evidence type="ECO:0000256" key="4">
    <source>
        <dbReference type="PROSITE-ProRule" id="PRU00335"/>
    </source>
</evidence>
<evidence type="ECO:0000313" key="7">
    <source>
        <dbReference type="Proteomes" id="UP001317629"/>
    </source>
</evidence>
<dbReference type="InterPro" id="IPR001647">
    <property type="entry name" value="HTH_TetR"/>
</dbReference>
<dbReference type="PANTHER" id="PTHR47506">
    <property type="entry name" value="TRANSCRIPTIONAL REGULATORY PROTEIN"/>
    <property type="match status" value="1"/>
</dbReference>
<gene>
    <name evidence="6" type="ORF">SS37A_03230</name>
</gene>
<dbReference type="PROSITE" id="PS50977">
    <property type="entry name" value="HTH_TETR_2"/>
    <property type="match status" value="1"/>
</dbReference>
<protein>
    <recommendedName>
        <fullName evidence="5">HTH tetR-type domain-containing protein</fullName>
    </recommendedName>
</protein>
<keyword evidence="1" id="KW-0805">Transcription regulation</keyword>